<protein>
    <recommendedName>
        <fullName evidence="5">Phospholipase D</fullName>
    </recommendedName>
</protein>
<proteinExistence type="predicted"/>
<sequence>MQVDSLAWLSNRLWGLSTHTTRNAYLLTRRLLQVQEKNIAFLGGLDLCDGRYDTPQQRLFQDLESVYDNDFHNPMLSKGPREPWHDLHCKIEGPAAYDVLKNFEQRWKKATRFHVFRKHLKNGTLWQDDALRKIDRISRILSPSPSHTNTHGDPNTWVSSEEDCENWHVQVFRSIDFGSVKGFPKSVDEARSMNLVCAKNLVIDKSIHTAYVKAIRSARHFIYIENQYSLGSSYG</sequence>
<evidence type="ECO:0000313" key="4">
    <source>
        <dbReference type="Proteomes" id="UP001222027"/>
    </source>
</evidence>
<keyword evidence="2" id="KW-0443">Lipid metabolism</keyword>
<dbReference type="Proteomes" id="UP001222027">
    <property type="component" value="Unassembled WGS sequence"/>
</dbReference>
<dbReference type="GO" id="GO:0004630">
    <property type="term" value="F:phospholipase D activity"/>
    <property type="evidence" value="ECO:0007669"/>
    <property type="project" value="TreeGrafter"/>
</dbReference>
<comment type="caution">
    <text evidence="3">The sequence shown here is derived from an EMBL/GenBank/DDBJ whole genome shotgun (WGS) entry which is preliminary data.</text>
</comment>
<evidence type="ECO:0008006" key="5">
    <source>
        <dbReference type="Google" id="ProtNLM"/>
    </source>
</evidence>
<keyword evidence="4" id="KW-1185">Reference proteome</keyword>
<dbReference type="PANTHER" id="PTHR18896:SF60">
    <property type="entry name" value="PHOSPHOLIPASE D"/>
    <property type="match status" value="1"/>
</dbReference>
<dbReference type="SUPFAM" id="SSF56024">
    <property type="entry name" value="Phospholipase D/nuclease"/>
    <property type="match status" value="2"/>
</dbReference>
<dbReference type="InterPro" id="IPR015679">
    <property type="entry name" value="PLipase_D_fam"/>
</dbReference>
<name>A0AAV8RXY7_ENSVE</name>
<dbReference type="GO" id="GO:0009395">
    <property type="term" value="P:phospholipid catabolic process"/>
    <property type="evidence" value="ECO:0007669"/>
    <property type="project" value="TreeGrafter"/>
</dbReference>
<evidence type="ECO:0000256" key="2">
    <source>
        <dbReference type="ARBA" id="ARBA00023098"/>
    </source>
</evidence>
<reference evidence="3 4" key="1">
    <citation type="submission" date="2022-12" db="EMBL/GenBank/DDBJ databases">
        <title>Chromosome-scale assembly of the Ensete ventricosum genome.</title>
        <authorList>
            <person name="Dussert Y."/>
            <person name="Stocks J."/>
            <person name="Wendawek A."/>
            <person name="Woldeyes F."/>
            <person name="Nichols R.A."/>
            <person name="Borrell J.S."/>
        </authorList>
    </citation>
    <scope>NUCLEOTIDE SEQUENCE [LARGE SCALE GENOMIC DNA]</scope>
    <source>
        <strain evidence="4">cv. Maze</strain>
        <tissue evidence="3">Seeds</tissue>
    </source>
</reference>
<keyword evidence="1" id="KW-0677">Repeat</keyword>
<dbReference type="GO" id="GO:0005886">
    <property type="term" value="C:plasma membrane"/>
    <property type="evidence" value="ECO:0007669"/>
    <property type="project" value="TreeGrafter"/>
</dbReference>
<accession>A0AAV8RXY7</accession>
<gene>
    <name evidence="3" type="ORF">OPV22_002442</name>
</gene>
<dbReference type="EMBL" id="JAQQAF010000001">
    <property type="protein sequence ID" value="KAJ8512008.1"/>
    <property type="molecule type" value="Genomic_DNA"/>
</dbReference>
<dbReference type="PANTHER" id="PTHR18896">
    <property type="entry name" value="PHOSPHOLIPASE D"/>
    <property type="match status" value="1"/>
</dbReference>
<dbReference type="AlphaFoldDB" id="A0AAV8RXY7"/>
<evidence type="ECO:0000256" key="1">
    <source>
        <dbReference type="ARBA" id="ARBA00022737"/>
    </source>
</evidence>
<dbReference type="Gene3D" id="3.30.870.10">
    <property type="entry name" value="Endonuclease Chain A"/>
    <property type="match status" value="1"/>
</dbReference>
<evidence type="ECO:0000313" key="3">
    <source>
        <dbReference type="EMBL" id="KAJ8512008.1"/>
    </source>
</evidence>
<organism evidence="3 4">
    <name type="scientific">Ensete ventricosum</name>
    <name type="common">Abyssinian banana</name>
    <name type="synonym">Musa ensete</name>
    <dbReference type="NCBI Taxonomy" id="4639"/>
    <lineage>
        <taxon>Eukaryota</taxon>
        <taxon>Viridiplantae</taxon>
        <taxon>Streptophyta</taxon>
        <taxon>Embryophyta</taxon>
        <taxon>Tracheophyta</taxon>
        <taxon>Spermatophyta</taxon>
        <taxon>Magnoliopsida</taxon>
        <taxon>Liliopsida</taxon>
        <taxon>Zingiberales</taxon>
        <taxon>Musaceae</taxon>
        <taxon>Ensete</taxon>
    </lineage>
</organism>